<dbReference type="InterPro" id="IPR002156">
    <property type="entry name" value="RNaseH_domain"/>
</dbReference>
<feature type="domain" description="RNase H type-1" evidence="1">
    <location>
        <begin position="110"/>
        <end position="146"/>
    </location>
</feature>
<dbReference type="AlphaFoldDB" id="A0AAD6Y494"/>
<dbReference type="InterPro" id="IPR036397">
    <property type="entry name" value="RNaseH_sf"/>
</dbReference>
<dbReference type="EMBL" id="JARJCW010000107">
    <property type="protein sequence ID" value="KAJ7193534.1"/>
    <property type="molecule type" value="Genomic_DNA"/>
</dbReference>
<name>A0AAD6Y494_9AGAR</name>
<protein>
    <recommendedName>
        <fullName evidence="1">RNase H type-1 domain-containing protein</fullName>
    </recommendedName>
</protein>
<dbReference type="GO" id="GO:0004523">
    <property type="term" value="F:RNA-DNA hybrid ribonuclease activity"/>
    <property type="evidence" value="ECO:0007669"/>
    <property type="project" value="InterPro"/>
</dbReference>
<accession>A0AAD6Y494</accession>
<keyword evidence="3" id="KW-1185">Reference proteome</keyword>
<dbReference type="Proteomes" id="UP001219525">
    <property type="component" value="Unassembled WGS sequence"/>
</dbReference>
<evidence type="ECO:0000313" key="3">
    <source>
        <dbReference type="Proteomes" id="UP001219525"/>
    </source>
</evidence>
<dbReference type="SUPFAM" id="SSF53098">
    <property type="entry name" value="Ribonuclease H-like"/>
    <property type="match status" value="1"/>
</dbReference>
<organism evidence="2 3">
    <name type="scientific">Mycena pura</name>
    <dbReference type="NCBI Taxonomy" id="153505"/>
    <lineage>
        <taxon>Eukaryota</taxon>
        <taxon>Fungi</taxon>
        <taxon>Dikarya</taxon>
        <taxon>Basidiomycota</taxon>
        <taxon>Agaricomycotina</taxon>
        <taxon>Agaricomycetes</taxon>
        <taxon>Agaricomycetidae</taxon>
        <taxon>Agaricales</taxon>
        <taxon>Marasmiineae</taxon>
        <taxon>Mycenaceae</taxon>
        <taxon>Mycena</taxon>
    </lineage>
</organism>
<gene>
    <name evidence="2" type="ORF">GGX14DRAFT_405437</name>
</gene>
<dbReference type="Pfam" id="PF00075">
    <property type="entry name" value="RNase_H"/>
    <property type="match status" value="1"/>
</dbReference>
<evidence type="ECO:0000259" key="1">
    <source>
        <dbReference type="Pfam" id="PF00075"/>
    </source>
</evidence>
<dbReference type="InterPro" id="IPR012337">
    <property type="entry name" value="RNaseH-like_sf"/>
</dbReference>
<comment type="caution">
    <text evidence="2">The sequence shown here is derived from an EMBL/GenBank/DDBJ whole genome shotgun (WGS) entry which is preliminary data.</text>
</comment>
<proteinExistence type="predicted"/>
<reference evidence="2" key="1">
    <citation type="submission" date="2023-03" db="EMBL/GenBank/DDBJ databases">
        <title>Massive genome expansion in bonnet fungi (Mycena s.s.) driven by repeated elements and novel gene families across ecological guilds.</title>
        <authorList>
            <consortium name="Lawrence Berkeley National Laboratory"/>
            <person name="Harder C.B."/>
            <person name="Miyauchi S."/>
            <person name="Viragh M."/>
            <person name="Kuo A."/>
            <person name="Thoen E."/>
            <person name="Andreopoulos B."/>
            <person name="Lu D."/>
            <person name="Skrede I."/>
            <person name="Drula E."/>
            <person name="Henrissat B."/>
            <person name="Morin E."/>
            <person name="Kohler A."/>
            <person name="Barry K."/>
            <person name="LaButti K."/>
            <person name="Morin E."/>
            <person name="Salamov A."/>
            <person name="Lipzen A."/>
            <person name="Mereny Z."/>
            <person name="Hegedus B."/>
            <person name="Baldrian P."/>
            <person name="Stursova M."/>
            <person name="Weitz H."/>
            <person name="Taylor A."/>
            <person name="Grigoriev I.V."/>
            <person name="Nagy L.G."/>
            <person name="Martin F."/>
            <person name="Kauserud H."/>
        </authorList>
    </citation>
    <scope>NUCLEOTIDE SEQUENCE</scope>
    <source>
        <strain evidence="2">9144</strain>
    </source>
</reference>
<dbReference type="Gene3D" id="3.30.420.10">
    <property type="entry name" value="Ribonuclease H-like superfamily/Ribonuclease H"/>
    <property type="match status" value="1"/>
</dbReference>
<evidence type="ECO:0000313" key="2">
    <source>
        <dbReference type="EMBL" id="KAJ7193534.1"/>
    </source>
</evidence>
<dbReference type="GO" id="GO:0003676">
    <property type="term" value="F:nucleic acid binding"/>
    <property type="evidence" value="ECO:0007669"/>
    <property type="project" value="InterPro"/>
</dbReference>
<sequence length="847" mass="96564">MTQAQSRSRQCLRLFNWLHLKEEDGLERKDLDVPMESDLDEDLYRLMNNTIEEGELATRTYGAVVATDIRPRQVYVDGSCQGRSARLAGAGPVIAQTGWACANGDVLRAIHFRLCQRHGRVVFHHVRAHAGNKENDEADRLAKEGTRLCFENEVLNWLEVPSPLPGPPQMQRTGPCRVSTTLLRPEIESGPLWKLLNKTRCRNSGGKPSVGLEEQTRTYQRRMNPHQDPAEAGFDLEELARVVAAAAEIPNTSPLSRYPELNEMPTIEDLERAKAKWRDAGKDGHLALMITPNRTSCIPIMSISSRKRVNGFSNAMYLAHFSKFSSQYPKTRQGPHKGGKLPRNWSAELRLQTAINYLHHEAHCGTGERKAHSSHAERIPSWILHEQQSVHLADNLGLTGPWFNFIRMIYRETKAGGLVSEEWISLCGVLMGDPISPTLWNIFLSTFEGPEAGDVPRECLNLNGEPFPWMEEYKYVRVWFTSVTRDIFHGHYERKRGSAGYVFWKTVLSCDHFVGRGRLPPDIGCQLYYALIDCHLTHGCDVTLDVDSTSFELLDGLNRVMLRRILGVGKRSGIVQLYSELGIYPLRSPPAKKALQVADTLRHDSYSSWMGDLAYVLNDLPFDMPSLPRLPALTVSIRVWAHRWVWERVQDTISLPLLHGRLELREEGPSRVIHLCRRHYLSRVEVTDHRLALTRLLCASYCLRGVRTDPTAHPREQLVCRKCGVDYETPGHVFMQCRAVETVAARSELQQSLSGMNRVLPHTYTRETSEALMRRLIFDWDTVKPMARFVFKVVRSWKWFGRRLPTMVCEVTPDTETKEEVGIRDFESATEDGSVDNDMDMMMDIDF</sequence>